<dbReference type="SUPFAM" id="SSF48695">
    <property type="entry name" value="Multiheme cytochromes"/>
    <property type="match status" value="1"/>
</dbReference>
<dbReference type="EMBL" id="CP054493">
    <property type="protein sequence ID" value="QOY55112.1"/>
    <property type="molecule type" value="Genomic_DNA"/>
</dbReference>
<dbReference type="RefSeq" id="WP_194367154.1">
    <property type="nucleotide sequence ID" value="NZ_CP054493.1"/>
</dbReference>
<proteinExistence type="predicted"/>
<gene>
    <name evidence="2" type="ORF">HUE87_02400</name>
</gene>
<keyword evidence="1" id="KW-0732">Signal</keyword>
<feature type="chain" id="PRO_5032755504" description="Cytochrome c domain-containing protein" evidence="1">
    <location>
        <begin position="23"/>
        <end position="703"/>
    </location>
</feature>
<feature type="signal peptide" evidence="1">
    <location>
        <begin position="1"/>
        <end position="22"/>
    </location>
</feature>
<evidence type="ECO:0008006" key="4">
    <source>
        <dbReference type="Google" id="ProtNLM"/>
    </source>
</evidence>
<dbReference type="Proteomes" id="UP000593836">
    <property type="component" value="Chromosome"/>
</dbReference>
<evidence type="ECO:0000313" key="2">
    <source>
        <dbReference type="EMBL" id="QOY55112.1"/>
    </source>
</evidence>
<reference evidence="2 3" key="1">
    <citation type="submission" date="2020-05" db="EMBL/GenBank/DDBJ databases">
        <title>Sulfurimonas marisnigri, sp. nov., and Sulfurimonas baltica, sp. nov., manganese oxide reducing chemolithoautotrophs of the class Epsilonproteobacteria isolated from the pelagic redoxclines of the Black and Baltic Seas and emended description of the genus Sulfurimonas.</title>
        <authorList>
            <person name="Henkel J.V."/>
            <person name="Laudan C."/>
            <person name="Werner J."/>
            <person name="Neu T."/>
            <person name="Plewe S."/>
            <person name="Sproer C."/>
            <person name="Bunk B."/>
            <person name="Schulz-Vogt H.N."/>
        </authorList>
    </citation>
    <scope>NUCLEOTIDE SEQUENCE [LARGE SCALE GENOMIC DNA]</scope>
    <source>
        <strain evidence="2 3">SoZ1</strain>
    </source>
</reference>
<sequence>MNKFILSLIVAALLTVIGCSSGDSTTSDVDSSSILILHNQGGTCLDCHGPDSEKEFTSGATVYTHLNSVDSYASGYTVRLVLENTGTIIDYVPKYGTGNSHTSYEESINGFTAKVLDADGNVVNSSANNSHDTSQLNCNSCHTASGVGGAPGRITSDMSLIQEVSVNSVSLDEKVEGASLVHTVLMSGTSATNQRYSFTLGGGTADVATDYDTAVFSNGVINNGDGTITVPSGVASFIVTVVTHDDTLKEGAESFTLNVGGKAAIGTIIDNDTASITAVSSVAKYEGAGLVHTVEMSGASIFNENYTYALGGGTASYPSDYSDAQFSNNILNNGNGTITVPAGVSAFTITVPATDDAEAESTETYNLTVDGVTASGTILDNDTVVTVSVSSVSSDEKVEGVSLVHTVLLSGASATNQDYIFTFGGGTATYTTDYAAAVFSNNVINNENGTITVPAGVTTFMITVPTSDDTLDEELETYNIGVAGVIAVGTITDNDTASVTTVSSASQTEGTSLVHTVQMSFVSTTNKNYTYTLGGGTATYASDYSAAVFSNNVINNENGTITIPAAIITFTITIPTTNDTEVESTETYSLAVGGVSAVGTILDNDTAASTSFASDVMPIFVDADKGNCKSCHTTISNRTFKVGDAAYTYNNIVSNSLINTTSPDSSSILIKGNGGDGHNGGDKLSDANSITVRDWITEGGLNN</sequence>
<evidence type="ECO:0000256" key="1">
    <source>
        <dbReference type="SAM" id="SignalP"/>
    </source>
</evidence>
<protein>
    <recommendedName>
        <fullName evidence="4">Cytochrome c domain-containing protein</fullName>
    </recommendedName>
</protein>
<dbReference type="SUPFAM" id="SSF141072">
    <property type="entry name" value="CalX-like"/>
    <property type="match status" value="4"/>
</dbReference>
<dbReference type="InterPro" id="IPR036280">
    <property type="entry name" value="Multihaem_cyt_sf"/>
</dbReference>
<accession>A0A7S7M0Y5</accession>
<keyword evidence="3" id="KW-1185">Reference proteome</keyword>
<dbReference type="PROSITE" id="PS51257">
    <property type="entry name" value="PROKAR_LIPOPROTEIN"/>
    <property type="match status" value="1"/>
</dbReference>
<name>A0A7S7M0Y5_9BACT</name>
<dbReference type="InterPro" id="IPR038081">
    <property type="entry name" value="CalX-like_sf"/>
</dbReference>
<dbReference type="KEGG" id="smas:HUE87_02400"/>
<evidence type="ECO:0000313" key="3">
    <source>
        <dbReference type="Proteomes" id="UP000593836"/>
    </source>
</evidence>
<dbReference type="Gene3D" id="2.60.40.2030">
    <property type="match status" value="4"/>
</dbReference>
<organism evidence="2 3">
    <name type="scientific">Candidatus Sulfurimonas marisnigri</name>
    <dbReference type="NCBI Taxonomy" id="2740405"/>
    <lineage>
        <taxon>Bacteria</taxon>
        <taxon>Pseudomonadati</taxon>
        <taxon>Campylobacterota</taxon>
        <taxon>Epsilonproteobacteria</taxon>
        <taxon>Campylobacterales</taxon>
        <taxon>Sulfurimonadaceae</taxon>
        <taxon>Sulfurimonas</taxon>
    </lineage>
</organism>
<dbReference type="AlphaFoldDB" id="A0A7S7M0Y5"/>